<dbReference type="eggNOG" id="ENOG502SMWG">
    <property type="taxonomic scope" value="Eukaryota"/>
</dbReference>
<feature type="compositionally biased region" description="Basic and acidic residues" evidence="1">
    <location>
        <begin position="500"/>
        <end position="512"/>
    </location>
</feature>
<evidence type="ECO:0000313" key="3">
    <source>
        <dbReference type="Proteomes" id="UP000001449"/>
    </source>
</evidence>
<feature type="region of interest" description="Disordered" evidence="1">
    <location>
        <begin position="13"/>
        <end position="103"/>
    </location>
</feature>
<accession>B8BRC0</accession>
<dbReference type="InParanoid" id="B8BRC0"/>
<evidence type="ECO:0000256" key="1">
    <source>
        <dbReference type="SAM" id="MobiDB-lite"/>
    </source>
</evidence>
<name>B8BRC0_THAPS</name>
<dbReference type="OMA" id="EQTSWKH"/>
<protein>
    <submittedName>
        <fullName evidence="2">Uncharacterized protein</fullName>
    </submittedName>
</protein>
<keyword evidence="3" id="KW-1185">Reference proteome</keyword>
<reference evidence="2 3" key="1">
    <citation type="journal article" date="2004" name="Science">
        <title>The genome of the diatom Thalassiosira pseudonana: ecology, evolution, and metabolism.</title>
        <authorList>
            <person name="Armbrust E.V."/>
            <person name="Berges J.A."/>
            <person name="Bowler C."/>
            <person name="Green B.R."/>
            <person name="Martinez D."/>
            <person name="Putnam N.H."/>
            <person name="Zhou S."/>
            <person name="Allen A.E."/>
            <person name="Apt K.E."/>
            <person name="Bechner M."/>
            <person name="Brzezinski M.A."/>
            <person name="Chaal B.K."/>
            <person name="Chiovitti A."/>
            <person name="Davis A.K."/>
            <person name="Demarest M.S."/>
            <person name="Detter J.C."/>
            <person name="Glavina T."/>
            <person name="Goodstein D."/>
            <person name="Hadi M.Z."/>
            <person name="Hellsten U."/>
            <person name="Hildebrand M."/>
            <person name="Jenkins B.D."/>
            <person name="Jurka J."/>
            <person name="Kapitonov V.V."/>
            <person name="Kroger N."/>
            <person name="Lau W.W."/>
            <person name="Lane T.W."/>
            <person name="Larimer F.W."/>
            <person name="Lippmeier J.C."/>
            <person name="Lucas S."/>
            <person name="Medina M."/>
            <person name="Montsant A."/>
            <person name="Obornik M."/>
            <person name="Parker M.S."/>
            <person name="Palenik B."/>
            <person name="Pazour G.J."/>
            <person name="Richardson P.M."/>
            <person name="Rynearson T.A."/>
            <person name="Saito M.A."/>
            <person name="Schwartz D.C."/>
            <person name="Thamatrakoln K."/>
            <person name="Valentin K."/>
            <person name="Vardi A."/>
            <person name="Wilkerson F.P."/>
            <person name="Rokhsar D.S."/>
        </authorList>
    </citation>
    <scope>NUCLEOTIDE SEQUENCE [LARGE SCALE GENOMIC DNA]</scope>
    <source>
        <strain evidence="2 3">CCMP1335</strain>
    </source>
</reference>
<evidence type="ECO:0000313" key="2">
    <source>
        <dbReference type="EMBL" id="EED95934.1"/>
    </source>
</evidence>
<dbReference type="Proteomes" id="UP000001449">
    <property type="component" value="Chromosome 1"/>
</dbReference>
<feature type="region of interest" description="Disordered" evidence="1">
    <location>
        <begin position="497"/>
        <end position="544"/>
    </location>
</feature>
<organism evidence="2 3">
    <name type="scientific">Thalassiosira pseudonana</name>
    <name type="common">Marine diatom</name>
    <name type="synonym">Cyclotella nana</name>
    <dbReference type="NCBI Taxonomy" id="35128"/>
    <lineage>
        <taxon>Eukaryota</taxon>
        <taxon>Sar</taxon>
        <taxon>Stramenopiles</taxon>
        <taxon>Ochrophyta</taxon>
        <taxon>Bacillariophyta</taxon>
        <taxon>Coscinodiscophyceae</taxon>
        <taxon>Thalassiosirophycidae</taxon>
        <taxon>Thalassiosirales</taxon>
        <taxon>Thalassiosiraceae</taxon>
        <taxon>Thalassiosira</taxon>
    </lineage>
</organism>
<sequence length="544" mass="61710">MVYPRKAALLAAQRRQSLRRSSPATSFITGTSKPWAPATSSFSTNADLNTSSKPRHPQSFVDPDVELEPGDLPPQFHQRLHKGPSPQSFAKHSRHAKDGKDAYWRPPWRSRAEIISAEDFANRPRVTFSEHFESIQDSMTVLSWMSQEDINGMYQLYLDIMSTFAGKNSRGASSSAEDVKEKEWGVLSTNTSHEYVVRVVAQRYNVTTSRAAGVIQLRHNEEQLKKDPDFKVNHELQEFVDNKIREQIREVYQSYGEKDPLTFSEDPIASTGRLGREDVSSPGITRVSDLVDIDALMKKTRELEADEARIQIKNHIYVEDIDERTRNVKIDKDARQLLKTGRELGKLYGEEENNGDDDAVDEDKVYQPNKPRMKIPVPNYATPYPDNNAGYKSKAETRRPRWKYAAQIINTHALENPPNSDHHGKATAARAKARRHGRVVDGNTLIEEDGKLRAATVAELEQTSWKHVRNESEFMFRGVKEAWLRRELEGEVGGWGLQEEVNKVEQIEAGKDDAEEESEDDTADEDASEDGDTNAEESETTDDK</sequence>
<feature type="compositionally biased region" description="Acidic residues" evidence="1">
    <location>
        <begin position="513"/>
        <end position="544"/>
    </location>
</feature>
<dbReference type="KEGG" id="tps:THAPSDRAFT_20893"/>
<dbReference type="EMBL" id="CM000638">
    <property type="protein sequence ID" value="EED95934.1"/>
    <property type="molecule type" value="Genomic_DNA"/>
</dbReference>
<dbReference type="RefSeq" id="XP_002286293.1">
    <property type="nucleotide sequence ID" value="XM_002286257.1"/>
</dbReference>
<reference evidence="2 3" key="2">
    <citation type="journal article" date="2008" name="Nature">
        <title>The Phaeodactylum genome reveals the evolutionary history of diatom genomes.</title>
        <authorList>
            <person name="Bowler C."/>
            <person name="Allen A.E."/>
            <person name="Badger J.H."/>
            <person name="Grimwood J."/>
            <person name="Jabbari K."/>
            <person name="Kuo A."/>
            <person name="Maheswari U."/>
            <person name="Martens C."/>
            <person name="Maumus F."/>
            <person name="Otillar R.P."/>
            <person name="Rayko E."/>
            <person name="Salamov A."/>
            <person name="Vandepoele K."/>
            <person name="Beszteri B."/>
            <person name="Gruber A."/>
            <person name="Heijde M."/>
            <person name="Katinka M."/>
            <person name="Mock T."/>
            <person name="Valentin K."/>
            <person name="Verret F."/>
            <person name="Berges J.A."/>
            <person name="Brownlee C."/>
            <person name="Cadoret J.P."/>
            <person name="Chiovitti A."/>
            <person name="Choi C.J."/>
            <person name="Coesel S."/>
            <person name="De Martino A."/>
            <person name="Detter J.C."/>
            <person name="Durkin C."/>
            <person name="Falciatore A."/>
            <person name="Fournet J."/>
            <person name="Haruta M."/>
            <person name="Huysman M.J."/>
            <person name="Jenkins B.D."/>
            <person name="Jiroutova K."/>
            <person name="Jorgensen R.E."/>
            <person name="Joubert Y."/>
            <person name="Kaplan A."/>
            <person name="Kroger N."/>
            <person name="Kroth P.G."/>
            <person name="La Roche J."/>
            <person name="Lindquist E."/>
            <person name="Lommer M."/>
            <person name="Martin-Jezequel V."/>
            <person name="Lopez P.J."/>
            <person name="Lucas S."/>
            <person name="Mangogna M."/>
            <person name="McGinnis K."/>
            <person name="Medlin L.K."/>
            <person name="Montsant A."/>
            <person name="Oudot-Le Secq M.P."/>
            <person name="Napoli C."/>
            <person name="Obornik M."/>
            <person name="Parker M.S."/>
            <person name="Petit J.L."/>
            <person name="Porcel B.M."/>
            <person name="Poulsen N."/>
            <person name="Robison M."/>
            <person name="Rychlewski L."/>
            <person name="Rynearson T.A."/>
            <person name="Schmutz J."/>
            <person name="Shapiro H."/>
            <person name="Siaut M."/>
            <person name="Stanley M."/>
            <person name="Sussman M.R."/>
            <person name="Taylor A.R."/>
            <person name="Vardi A."/>
            <person name="von Dassow P."/>
            <person name="Vyverman W."/>
            <person name="Willis A."/>
            <person name="Wyrwicz L.S."/>
            <person name="Rokhsar D.S."/>
            <person name="Weissenbach J."/>
            <person name="Armbrust E.V."/>
            <person name="Green B.R."/>
            <person name="Van de Peer Y."/>
            <person name="Grigoriev I.V."/>
        </authorList>
    </citation>
    <scope>NUCLEOTIDE SEQUENCE [LARGE SCALE GENOMIC DNA]</scope>
    <source>
        <strain evidence="2 3">CCMP1335</strain>
    </source>
</reference>
<dbReference type="GeneID" id="7443133"/>
<dbReference type="HOGENOM" id="CLU_501093_0_0_1"/>
<dbReference type="AlphaFoldDB" id="B8BRC0"/>
<dbReference type="PaxDb" id="35128-Thaps20893"/>
<feature type="compositionally biased region" description="Acidic residues" evidence="1">
    <location>
        <begin position="350"/>
        <end position="361"/>
    </location>
</feature>
<gene>
    <name evidence="2" type="ORF">THAPSDRAFT_20893</name>
</gene>
<feature type="compositionally biased region" description="Polar residues" evidence="1">
    <location>
        <begin position="23"/>
        <end position="52"/>
    </location>
</feature>
<proteinExistence type="predicted"/>
<feature type="compositionally biased region" description="Low complexity" evidence="1">
    <location>
        <begin position="13"/>
        <end position="22"/>
    </location>
</feature>
<feature type="region of interest" description="Disordered" evidence="1">
    <location>
        <begin position="348"/>
        <end position="397"/>
    </location>
</feature>